<proteinExistence type="inferred from homology"/>
<evidence type="ECO:0000256" key="4">
    <source>
        <dbReference type="ARBA" id="ARBA00022519"/>
    </source>
</evidence>
<evidence type="ECO:0000256" key="5">
    <source>
        <dbReference type="ARBA" id="ARBA00022692"/>
    </source>
</evidence>
<evidence type="ECO:0000313" key="11">
    <source>
        <dbReference type="EMBL" id="PPB80930.1"/>
    </source>
</evidence>
<comment type="similarity">
    <text evidence="8 9">Belongs to the TRAP transporter small permease family.</text>
</comment>
<evidence type="ECO:0000256" key="1">
    <source>
        <dbReference type="ARBA" id="ARBA00004429"/>
    </source>
</evidence>
<dbReference type="GO" id="GO:0005886">
    <property type="term" value="C:plasma membrane"/>
    <property type="evidence" value="ECO:0007669"/>
    <property type="project" value="UniProtKB-SubCell"/>
</dbReference>
<comment type="subunit">
    <text evidence="9">The complex comprises the extracytoplasmic solute receptor protein and the two transmembrane proteins.</text>
</comment>
<keyword evidence="7 9" id="KW-0472">Membrane</keyword>
<dbReference type="PANTHER" id="PTHR35011">
    <property type="entry name" value="2,3-DIKETO-L-GULONATE TRAP TRANSPORTER SMALL PERMEASE PROTEIN YIAM"/>
    <property type="match status" value="1"/>
</dbReference>
<dbReference type="AlphaFoldDB" id="A0A2S5JHL8"/>
<organism evidence="11 12">
    <name type="scientific">Albidovulum inexpectatum</name>
    <dbReference type="NCBI Taxonomy" id="196587"/>
    <lineage>
        <taxon>Bacteria</taxon>
        <taxon>Pseudomonadati</taxon>
        <taxon>Pseudomonadota</taxon>
        <taxon>Alphaproteobacteria</taxon>
        <taxon>Rhodobacterales</taxon>
        <taxon>Paracoccaceae</taxon>
        <taxon>Albidovulum</taxon>
    </lineage>
</organism>
<dbReference type="Proteomes" id="UP000239736">
    <property type="component" value="Unassembled WGS sequence"/>
</dbReference>
<evidence type="ECO:0000256" key="3">
    <source>
        <dbReference type="ARBA" id="ARBA00022475"/>
    </source>
</evidence>
<comment type="function">
    <text evidence="9">Part of the tripartite ATP-independent periplasmic (TRAP) transport system.</text>
</comment>
<keyword evidence="6 9" id="KW-1133">Transmembrane helix</keyword>
<evidence type="ECO:0000259" key="10">
    <source>
        <dbReference type="Pfam" id="PF04290"/>
    </source>
</evidence>
<comment type="subcellular location">
    <subcellularLocation>
        <location evidence="1 9">Cell inner membrane</location>
        <topology evidence="1 9">Multi-pass membrane protein</topology>
    </subcellularLocation>
</comment>
<sequence>MQAALRFLDLLGALNRSVAAVGLWLAMALVALMTGIVLTGVFFRYVLNDSITWVEDVALIMMVSTAFIVAPHAYRTGANVAIEMVTAVLPAMLLRVLRVVINMLILWLIWRYFLESLALVDRGWGIRVNTVPIPWAWPYMILPVAFAAMVLVAVELIGRDLWALIFRSDAADLPHVAPIEPE</sequence>
<feature type="transmembrane region" description="Helical" evidence="9">
    <location>
        <begin position="21"/>
        <end position="45"/>
    </location>
</feature>
<dbReference type="Pfam" id="PF04290">
    <property type="entry name" value="DctQ"/>
    <property type="match status" value="1"/>
</dbReference>
<evidence type="ECO:0000256" key="9">
    <source>
        <dbReference type="RuleBase" id="RU369079"/>
    </source>
</evidence>
<feature type="transmembrane region" description="Helical" evidence="9">
    <location>
        <begin position="136"/>
        <end position="157"/>
    </location>
</feature>
<name>A0A2S5JHL8_9RHOB</name>
<evidence type="ECO:0000256" key="2">
    <source>
        <dbReference type="ARBA" id="ARBA00022448"/>
    </source>
</evidence>
<feature type="transmembrane region" description="Helical" evidence="9">
    <location>
        <begin position="86"/>
        <end position="110"/>
    </location>
</feature>
<reference evidence="11 12" key="1">
    <citation type="submission" date="2018-01" db="EMBL/GenBank/DDBJ databases">
        <title>Genomic Encyclopedia of Archaeal and Bacterial Type Strains, Phase II (KMG-II): from individual species to whole genera.</title>
        <authorList>
            <person name="Goeker M."/>
        </authorList>
    </citation>
    <scope>NUCLEOTIDE SEQUENCE [LARGE SCALE GENOMIC DNA]</scope>
    <source>
        <strain evidence="11 12">DSM 12048</strain>
    </source>
</reference>
<keyword evidence="12" id="KW-1185">Reference proteome</keyword>
<dbReference type="InterPro" id="IPR007387">
    <property type="entry name" value="TRAP_DctQ"/>
</dbReference>
<keyword evidence="2 9" id="KW-0813">Transport</keyword>
<comment type="caution">
    <text evidence="11">The sequence shown here is derived from an EMBL/GenBank/DDBJ whole genome shotgun (WGS) entry which is preliminary data.</text>
</comment>
<accession>A0A2S5JHL8</accession>
<dbReference type="GO" id="GO:0015740">
    <property type="term" value="P:C4-dicarboxylate transport"/>
    <property type="evidence" value="ECO:0007669"/>
    <property type="project" value="TreeGrafter"/>
</dbReference>
<feature type="domain" description="Tripartite ATP-independent periplasmic transporters DctQ component" evidence="10">
    <location>
        <begin position="33"/>
        <end position="160"/>
    </location>
</feature>
<evidence type="ECO:0000256" key="8">
    <source>
        <dbReference type="ARBA" id="ARBA00038436"/>
    </source>
</evidence>
<dbReference type="RefSeq" id="WP_170063384.1">
    <property type="nucleotide sequence ID" value="NZ_PRDS01000004.1"/>
</dbReference>
<keyword evidence="5 9" id="KW-0812">Transmembrane</keyword>
<dbReference type="PANTHER" id="PTHR35011:SF11">
    <property type="entry name" value="TRAP TRANSPORTER SMALL PERMEASE PROTEIN"/>
    <property type="match status" value="1"/>
</dbReference>
<dbReference type="GO" id="GO:0022857">
    <property type="term" value="F:transmembrane transporter activity"/>
    <property type="evidence" value="ECO:0007669"/>
    <property type="project" value="UniProtKB-UniRule"/>
</dbReference>
<evidence type="ECO:0000256" key="7">
    <source>
        <dbReference type="ARBA" id="ARBA00023136"/>
    </source>
</evidence>
<dbReference type="EMBL" id="PRDS01000004">
    <property type="protein sequence ID" value="PPB80930.1"/>
    <property type="molecule type" value="Genomic_DNA"/>
</dbReference>
<dbReference type="InterPro" id="IPR055348">
    <property type="entry name" value="DctQ"/>
</dbReference>
<keyword evidence="4 9" id="KW-0997">Cell inner membrane</keyword>
<gene>
    <name evidence="11" type="ORF">LV82_01663</name>
</gene>
<evidence type="ECO:0000313" key="12">
    <source>
        <dbReference type="Proteomes" id="UP000239736"/>
    </source>
</evidence>
<protein>
    <recommendedName>
        <fullName evidence="9">TRAP transporter small permease protein</fullName>
    </recommendedName>
</protein>
<keyword evidence="3" id="KW-1003">Cell membrane</keyword>
<feature type="transmembrane region" description="Helical" evidence="9">
    <location>
        <begin position="57"/>
        <end position="74"/>
    </location>
</feature>
<evidence type="ECO:0000256" key="6">
    <source>
        <dbReference type="ARBA" id="ARBA00022989"/>
    </source>
</evidence>